<dbReference type="RefSeq" id="WP_141814724.1">
    <property type="nucleotide sequence ID" value="NZ_VFPL01000001.1"/>
</dbReference>
<dbReference type="Proteomes" id="UP000322918">
    <property type="component" value="Unassembled WGS sequence"/>
</dbReference>
<evidence type="ECO:0000313" key="1">
    <source>
        <dbReference type="EMBL" id="KAA8485399.1"/>
    </source>
</evidence>
<proteinExistence type="predicted"/>
<name>A0A5M9HFY9_9SPHI</name>
<sequence>MKIVLDVNILLQSIGRTSLYRPAWAAYLNEEFQLLVSNSMLMEYEEKIAEKTTETVALNVLALIGEAVNTQYITIYYEWNAIR</sequence>
<accession>A0A5M9HFY9</accession>
<dbReference type="EMBL" id="VWNE01000005">
    <property type="protein sequence ID" value="KAA8485399.1"/>
    <property type="molecule type" value="Genomic_DNA"/>
</dbReference>
<comment type="caution">
    <text evidence="1">The sequence shown here is derived from an EMBL/GenBank/DDBJ whole genome shotgun (WGS) entry which is preliminary data.</text>
</comment>
<protein>
    <submittedName>
        <fullName evidence="1">PIN domain-containing protein</fullName>
    </submittedName>
</protein>
<dbReference type="AlphaFoldDB" id="A0A5M9HFY9"/>
<evidence type="ECO:0000313" key="2">
    <source>
        <dbReference type="Proteomes" id="UP000322918"/>
    </source>
</evidence>
<keyword evidence="2" id="KW-1185">Reference proteome</keyword>
<organism evidence="1 2">
    <name type="scientific">Arcticibacter tournemirensis</name>
    <dbReference type="NCBI Taxonomy" id="699437"/>
    <lineage>
        <taxon>Bacteria</taxon>
        <taxon>Pseudomonadati</taxon>
        <taxon>Bacteroidota</taxon>
        <taxon>Sphingobacteriia</taxon>
        <taxon>Sphingobacteriales</taxon>
        <taxon>Sphingobacteriaceae</taxon>
        <taxon>Arcticibacter</taxon>
    </lineage>
</organism>
<reference evidence="1 2" key="1">
    <citation type="submission" date="2019-09" db="EMBL/GenBank/DDBJ databases">
        <title>Pararcticibacter amylolyticus gen. nov., sp. nov., isolated from a rottenly hemp rope, and reclassification of Pedobacter tournemirensis as Pararcticibacter tournemirensis comb. nov.</title>
        <authorList>
            <person name="Cai Y."/>
        </authorList>
    </citation>
    <scope>NUCLEOTIDE SEQUENCE [LARGE SCALE GENOMIC DNA]</scope>
    <source>
        <strain evidence="1 2">TF5-37.2-LB10</strain>
    </source>
</reference>
<dbReference type="OrthoDB" id="9802590at2"/>
<gene>
    <name evidence="1" type="ORF">F1649_04590</name>
</gene>